<evidence type="ECO:0000256" key="1">
    <source>
        <dbReference type="ARBA" id="ARBA00007228"/>
    </source>
</evidence>
<dbReference type="Pfam" id="PF00588">
    <property type="entry name" value="SpoU_methylase"/>
    <property type="match status" value="1"/>
</dbReference>
<feature type="domain" description="RNA 2-O ribose methyltransferase substrate binding" evidence="4">
    <location>
        <begin position="31"/>
        <end position="103"/>
    </location>
</feature>
<keyword evidence="2 5" id="KW-0489">Methyltransferase</keyword>
<evidence type="ECO:0000313" key="5">
    <source>
        <dbReference type="EMBL" id="RSU13201.1"/>
    </source>
</evidence>
<dbReference type="GO" id="GO:0005737">
    <property type="term" value="C:cytoplasm"/>
    <property type="evidence" value="ECO:0007669"/>
    <property type="project" value="UniProtKB-ARBA"/>
</dbReference>
<dbReference type="InterPro" id="IPR053888">
    <property type="entry name" value="MRM3-like_sub_bind"/>
</dbReference>
<dbReference type="InterPro" id="IPR029026">
    <property type="entry name" value="tRNA_m1G_MTases_N"/>
</dbReference>
<dbReference type="Pfam" id="PF22435">
    <property type="entry name" value="MRM3-like_sub_bind"/>
    <property type="match status" value="1"/>
</dbReference>
<dbReference type="Gene3D" id="3.40.1280.10">
    <property type="match status" value="1"/>
</dbReference>
<dbReference type="GO" id="GO:0003723">
    <property type="term" value="F:RNA binding"/>
    <property type="evidence" value="ECO:0007669"/>
    <property type="project" value="InterPro"/>
</dbReference>
<dbReference type="InterPro" id="IPR013123">
    <property type="entry name" value="SpoU_subst-bd"/>
</dbReference>
<dbReference type="InterPro" id="IPR001537">
    <property type="entry name" value="SpoU_MeTrfase"/>
</dbReference>
<dbReference type="InterPro" id="IPR051259">
    <property type="entry name" value="rRNA_Methyltransferase"/>
</dbReference>
<dbReference type="InterPro" id="IPR029028">
    <property type="entry name" value="Alpha/beta_knot_MTases"/>
</dbReference>
<dbReference type="Gene3D" id="3.30.1330.30">
    <property type="match status" value="1"/>
</dbReference>
<sequence length="253" mass="28183">MKIIESAKNDWIKQIKKLEKKKFRDLENRYLIEGEHLVEEALNYGGDIQFVLVTEESLPSYAYILEKIEEDKKVQVTYEVIKHLSTLPSPQPIMAIVGKENKIATTRVTSHVLLLDNVQDPGNVGTMIRTADAAGFSKVVLGKGTADVYSPKVVRSMQGSQFHIKLEETELIETIAGLREEAYQIYGTELNEEAISFKDIEKSEKIAILMGNEGQGVSADLLKETDQNIFIPMKGHAESLNVAVAAGIVMFSL</sequence>
<dbReference type="EMBL" id="NGKB01000009">
    <property type="protein sequence ID" value="RSU13201.1"/>
    <property type="molecule type" value="Genomic_DNA"/>
</dbReference>
<dbReference type="GO" id="GO:0032259">
    <property type="term" value="P:methylation"/>
    <property type="evidence" value="ECO:0007669"/>
    <property type="project" value="UniProtKB-KW"/>
</dbReference>
<evidence type="ECO:0000259" key="4">
    <source>
        <dbReference type="SMART" id="SM00967"/>
    </source>
</evidence>
<dbReference type="OrthoDB" id="9785673at2"/>
<dbReference type="GO" id="GO:0008173">
    <property type="term" value="F:RNA methyltransferase activity"/>
    <property type="evidence" value="ECO:0007669"/>
    <property type="project" value="InterPro"/>
</dbReference>
<dbReference type="GO" id="GO:0006396">
    <property type="term" value="P:RNA processing"/>
    <property type="evidence" value="ECO:0007669"/>
    <property type="project" value="InterPro"/>
</dbReference>
<dbReference type="SMART" id="SM00967">
    <property type="entry name" value="SpoU_sub_bind"/>
    <property type="match status" value="1"/>
</dbReference>
<dbReference type="CDD" id="cd18095">
    <property type="entry name" value="SpoU-like_rRNA-MTase"/>
    <property type="match status" value="1"/>
</dbReference>
<dbReference type="AlphaFoldDB" id="A0A430AYR2"/>
<keyword evidence="6" id="KW-1185">Reference proteome</keyword>
<evidence type="ECO:0000256" key="2">
    <source>
        <dbReference type="ARBA" id="ARBA00022603"/>
    </source>
</evidence>
<protein>
    <submittedName>
        <fullName evidence="5">23S rRNA methyltransferase</fullName>
    </submittedName>
</protein>
<accession>A0A430AYR2</accession>
<dbReference type="RefSeq" id="WP_126794854.1">
    <property type="nucleotide sequence ID" value="NZ_CP060720.1"/>
</dbReference>
<dbReference type="GeneID" id="95580970"/>
<dbReference type="SUPFAM" id="SSF75217">
    <property type="entry name" value="alpha/beta knot"/>
    <property type="match status" value="1"/>
</dbReference>
<gene>
    <name evidence="5" type="ORF">CBF28_10075</name>
</gene>
<dbReference type="PANTHER" id="PTHR43191">
    <property type="entry name" value="RRNA METHYLTRANSFERASE 3"/>
    <property type="match status" value="1"/>
</dbReference>
<proteinExistence type="inferred from homology"/>
<comment type="caution">
    <text evidence="5">The sequence shown here is derived from an EMBL/GenBank/DDBJ whole genome shotgun (WGS) entry which is preliminary data.</text>
</comment>
<organism evidence="5 6">
    <name type="scientific">Vagococcus carniphilus</name>
    <dbReference type="NCBI Taxonomy" id="218144"/>
    <lineage>
        <taxon>Bacteria</taxon>
        <taxon>Bacillati</taxon>
        <taxon>Bacillota</taxon>
        <taxon>Bacilli</taxon>
        <taxon>Lactobacillales</taxon>
        <taxon>Enterococcaceae</taxon>
        <taxon>Vagococcus</taxon>
    </lineage>
</organism>
<comment type="similarity">
    <text evidence="1">Belongs to the class IV-like SAM-binding methyltransferase superfamily. RNA methyltransferase TrmH family.</text>
</comment>
<name>A0A430AYR2_9ENTE</name>
<evidence type="ECO:0000313" key="6">
    <source>
        <dbReference type="Proteomes" id="UP000288028"/>
    </source>
</evidence>
<dbReference type="SUPFAM" id="SSF55315">
    <property type="entry name" value="L30e-like"/>
    <property type="match status" value="1"/>
</dbReference>
<keyword evidence="3 5" id="KW-0808">Transferase</keyword>
<dbReference type="Proteomes" id="UP000288028">
    <property type="component" value="Unassembled WGS sequence"/>
</dbReference>
<dbReference type="PANTHER" id="PTHR43191:SF2">
    <property type="entry name" value="RRNA METHYLTRANSFERASE 3, MITOCHONDRIAL"/>
    <property type="match status" value="1"/>
</dbReference>
<evidence type="ECO:0000256" key="3">
    <source>
        <dbReference type="ARBA" id="ARBA00022679"/>
    </source>
</evidence>
<reference evidence="5 6" key="1">
    <citation type="submission" date="2017-05" db="EMBL/GenBank/DDBJ databases">
        <title>Vagococcus spp. assemblies.</title>
        <authorList>
            <person name="Gulvik C.A."/>
        </authorList>
    </citation>
    <scope>NUCLEOTIDE SEQUENCE [LARGE SCALE GENOMIC DNA]</scope>
    <source>
        <strain evidence="5 6">SS1714</strain>
    </source>
</reference>
<dbReference type="InterPro" id="IPR029064">
    <property type="entry name" value="Ribosomal_eL30-like_sf"/>
</dbReference>